<protein>
    <submittedName>
        <fullName evidence="2">Rpn family recombination-promoting nuclease/putative transposase</fullName>
    </submittedName>
</protein>
<name>A0A3N6RRW1_9CYAN</name>
<dbReference type="OrthoDB" id="451742at2"/>
<dbReference type="RefSeq" id="WP_124144654.1">
    <property type="nucleotide sequence ID" value="NZ_CAWOKI010000031.1"/>
</dbReference>
<gene>
    <name evidence="2" type="ORF">D5R40_11270</name>
</gene>
<feature type="domain" description="DUF4351" evidence="1">
    <location>
        <begin position="248"/>
        <end position="305"/>
    </location>
</feature>
<evidence type="ECO:0000313" key="3">
    <source>
        <dbReference type="Proteomes" id="UP000269154"/>
    </source>
</evidence>
<keyword evidence="3" id="KW-1185">Reference proteome</keyword>
<organism evidence="2 3">
    <name type="scientific">Okeania hirsuta</name>
    <dbReference type="NCBI Taxonomy" id="1458930"/>
    <lineage>
        <taxon>Bacteria</taxon>
        <taxon>Bacillati</taxon>
        <taxon>Cyanobacteriota</taxon>
        <taxon>Cyanophyceae</taxon>
        <taxon>Oscillatoriophycideae</taxon>
        <taxon>Oscillatoriales</taxon>
        <taxon>Microcoleaceae</taxon>
        <taxon>Okeania</taxon>
    </lineage>
</organism>
<comment type="caution">
    <text evidence="2">The sequence shown here is derived from an EMBL/GenBank/DDBJ whole genome shotgun (WGS) entry which is preliminary data.</text>
</comment>
<dbReference type="Pfam" id="PF14261">
    <property type="entry name" value="DUF4351"/>
    <property type="match status" value="1"/>
</dbReference>
<dbReference type="NCBIfam" id="TIGR01784">
    <property type="entry name" value="T_den_put_tspse"/>
    <property type="match status" value="1"/>
</dbReference>
<dbReference type="EMBL" id="RCBY01000050">
    <property type="protein sequence ID" value="RQH44766.1"/>
    <property type="molecule type" value="Genomic_DNA"/>
</dbReference>
<dbReference type="Pfam" id="PF12784">
    <property type="entry name" value="PDDEXK_2"/>
    <property type="match status" value="1"/>
</dbReference>
<dbReference type="Proteomes" id="UP000269154">
    <property type="component" value="Unassembled WGS sequence"/>
</dbReference>
<proteinExistence type="predicted"/>
<evidence type="ECO:0000259" key="1">
    <source>
        <dbReference type="Pfam" id="PF14261"/>
    </source>
</evidence>
<sequence length="310" mass="35582">MDFVSPKVDYAFKKIFGSEESTEILISFLNAIIYNGEKTIESLRIINPFNQGQVISLKDTYLDIKAVLFDGSVVVIEMQVASMTGFSKRVMYNLIKGYGNQLKTGDDYLLLRPAIAVTITDFIFFKDKKVVDVINSFVFKHEDKNWKYPDVELRLIFVELPKFKKTLAELETLTEKWIFFLKEAARLDYIPENLGVVAEIEQALNIANKINMTPEELEMVERRAIALQDQRGQIAYAEQEGEARGKVEGRITKAIAFVMRLLKKRFKDIPTSINNQIEDLAVEELESLGEDLLDFNSLEDLESWLNSRNP</sequence>
<reference evidence="2 3" key="1">
    <citation type="journal article" date="2018" name="ACS Chem. Biol.">
        <title>Ketoreductase domain dysfunction expands chemodiversity: malyngamide biosynthesis in the cyanobacterium Okeania hirsuta.</title>
        <authorList>
            <person name="Moss N.A."/>
            <person name="Leao T."/>
            <person name="Rankin M."/>
            <person name="McCullough T.M."/>
            <person name="Qu P."/>
            <person name="Korobeynikov A."/>
            <person name="Smith J.L."/>
            <person name="Gerwick L."/>
            <person name="Gerwick W.H."/>
        </authorList>
    </citation>
    <scope>NUCLEOTIDE SEQUENCE [LARGE SCALE GENOMIC DNA]</scope>
    <source>
        <strain evidence="2 3">PAB10Feb10-1</strain>
    </source>
</reference>
<dbReference type="AlphaFoldDB" id="A0A3N6RRW1"/>
<dbReference type="InterPro" id="IPR025587">
    <property type="entry name" value="DUF4351"/>
</dbReference>
<dbReference type="PANTHER" id="PTHR41317">
    <property type="entry name" value="PD-(D_E)XK NUCLEASE FAMILY TRANSPOSASE"/>
    <property type="match status" value="1"/>
</dbReference>
<dbReference type="InterPro" id="IPR010106">
    <property type="entry name" value="RpnA"/>
</dbReference>
<dbReference type="PANTHER" id="PTHR41317:SF1">
    <property type="entry name" value="PD-(D_E)XK NUCLEASE FAMILY TRANSPOSASE"/>
    <property type="match status" value="1"/>
</dbReference>
<evidence type="ECO:0000313" key="2">
    <source>
        <dbReference type="EMBL" id="RQH44766.1"/>
    </source>
</evidence>
<accession>A0A3N6RRW1</accession>